<evidence type="ECO:0000313" key="3">
    <source>
        <dbReference type="Proteomes" id="UP000001401"/>
    </source>
</evidence>
<reference evidence="2" key="1">
    <citation type="submission" date="2010-12" db="EMBL/GenBank/DDBJ databases">
        <title>Complete sequence of Bacillus cellulosilyticus DSM 2522.</title>
        <authorList>
            <consortium name="US DOE Joint Genome Institute"/>
            <person name="Lucas S."/>
            <person name="Copeland A."/>
            <person name="Lapidus A."/>
            <person name="Cheng J.-F."/>
            <person name="Bruce D."/>
            <person name="Goodwin L."/>
            <person name="Pitluck S."/>
            <person name="Chertkov O."/>
            <person name="Detter J.C."/>
            <person name="Han C."/>
            <person name="Tapia R."/>
            <person name="Land M."/>
            <person name="Hauser L."/>
            <person name="Jeffries C."/>
            <person name="Kyrpides N."/>
            <person name="Ivanova N."/>
            <person name="Mikhailova N."/>
            <person name="Brumm P."/>
            <person name="Mead D."/>
            <person name="Woyke T."/>
        </authorList>
    </citation>
    <scope>NUCLEOTIDE SEQUENCE [LARGE SCALE GENOMIC DNA]</scope>
    <source>
        <strain evidence="2">DSM 2522</strain>
    </source>
</reference>
<keyword evidence="3" id="KW-1185">Reference proteome</keyword>
<organism evidence="2 3">
    <name type="scientific">Evansella cellulosilytica (strain ATCC 21833 / DSM 2522 / FERM P-1141 / JCM 9156 / N-4)</name>
    <name type="common">Bacillus cellulosilyticus</name>
    <dbReference type="NCBI Taxonomy" id="649639"/>
    <lineage>
        <taxon>Bacteria</taxon>
        <taxon>Bacillati</taxon>
        <taxon>Bacillota</taxon>
        <taxon>Bacilli</taxon>
        <taxon>Bacillales</taxon>
        <taxon>Bacillaceae</taxon>
        <taxon>Evansella</taxon>
    </lineage>
</organism>
<accession>E6U1J0</accession>
<dbReference type="AlphaFoldDB" id="E6U1J0"/>
<keyword evidence="1" id="KW-1133">Transmembrane helix</keyword>
<dbReference type="RefSeq" id="WP_013488689.1">
    <property type="nucleotide sequence ID" value="NC_014829.1"/>
</dbReference>
<gene>
    <name evidence="2" type="ordered locus">Bcell_2092</name>
</gene>
<dbReference type="KEGG" id="bco:Bcell_2092"/>
<keyword evidence="1" id="KW-0812">Transmembrane</keyword>
<dbReference type="EMBL" id="CP002394">
    <property type="protein sequence ID" value="ADU30353.1"/>
    <property type="molecule type" value="Genomic_DNA"/>
</dbReference>
<keyword evidence="1" id="KW-0472">Membrane</keyword>
<evidence type="ECO:0000256" key="1">
    <source>
        <dbReference type="SAM" id="Phobius"/>
    </source>
</evidence>
<protein>
    <submittedName>
        <fullName evidence="2">Uncharacterized protein</fullName>
    </submittedName>
</protein>
<dbReference type="STRING" id="649639.Bcell_2092"/>
<evidence type="ECO:0000313" key="2">
    <source>
        <dbReference type="EMBL" id="ADU30353.1"/>
    </source>
</evidence>
<feature type="transmembrane region" description="Helical" evidence="1">
    <location>
        <begin position="33"/>
        <end position="51"/>
    </location>
</feature>
<dbReference type="HOGENOM" id="CLU_3076599_0_0_9"/>
<dbReference type="Proteomes" id="UP000001401">
    <property type="component" value="Chromosome"/>
</dbReference>
<name>E6U1J0_EVAC2</name>
<sequence length="52" mass="5677">MLITVRLIFTLALLIGLLGLIGSQDNDEANRMTAIIIGAMIALAITFITWLF</sequence>
<proteinExistence type="predicted"/>